<dbReference type="SUPFAM" id="SSF53335">
    <property type="entry name" value="S-adenosyl-L-methionine-dependent methyltransferases"/>
    <property type="match status" value="1"/>
</dbReference>
<dbReference type="Gene3D" id="1.25.10.10">
    <property type="entry name" value="Leucine-rich Repeat Variant"/>
    <property type="match status" value="1"/>
</dbReference>
<reference evidence="2" key="1">
    <citation type="submission" date="2020-09" db="EMBL/GenBank/DDBJ databases">
        <title>A novel bacterium of genus Hazenella, isolated from South China Sea.</title>
        <authorList>
            <person name="Huang H."/>
            <person name="Mo K."/>
            <person name="Hu Y."/>
        </authorList>
    </citation>
    <scope>NUCLEOTIDE SEQUENCE</scope>
    <source>
        <strain evidence="2">IB182357</strain>
    </source>
</reference>
<dbReference type="Pfam" id="PF13646">
    <property type="entry name" value="HEAT_2"/>
    <property type="match status" value="1"/>
</dbReference>
<comment type="caution">
    <text evidence="2">The sequence shown here is derived from an EMBL/GenBank/DDBJ whole genome shotgun (WGS) entry which is preliminary data.</text>
</comment>
<dbReference type="EMBL" id="JACXAH010000001">
    <property type="protein sequence ID" value="MBD1370776.1"/>
    <property type="molecule type" value="Genomic_DNA"/>
</dbReference>
<evidence type="ECO:0000313" key="2">
    <source>
        <dbReference type="EMBL" id="MBD1370776.1"/>
    </source>
</evidence>
<dbReference type="InterPro" id="IPR029063">
    <property type="entry name" value="SAM-dependent_MTases_sf"/>
</dbReference>
<feature type="domain" description="Ribosomal RNA large subunit methyltransferase K/L-like methyltransferase" evidence="1">
    <location>
        <begin position="441"/>
        <end position="583"/>
    </location>
</feature>
<dbReference type="AlphaFoldDB" id="A0A926N6U1"/>
<dbReference type="Pfam" id="PF01170">
    <property type="entry name" value="UPF0020"/>
    <property type="match status" value="1"/>
</dbReference>
<dbReference type="Proteomes" id="UP000661691">
    <property type="component" value="Unassembled WGS sequence"/>
</dbReference>
<protein>
    <submittedName>
        <fullName evidence="2">HEAT repeat domain-containing protein</fullName>
    </submittedName>
</protein>
<proteinExistence type="predicted"/>
<dbReference type="PANTHER" id="PTHR14911:SF13">
    <property type="entry name" value="TRNA (GUANINE(6)-N2)-METHYLTRANSFERASE THUMP3"/>
    <property type="match status" value="1"/>
</dbReference>
<dbReference type="GO" id="GO:0016423">
    <property type="term" value="F:tRNA (guanine) methyltransferase activity"/>
    <property type="evidence" value="ECO:0007669"/>
    <property type="project" value="TreeGrafter"/>
</dbReference>
<dbReference type="SUPFAM" id="SSF48371">
    <property type="entry name" value="ARM repeat"/>
    <property type="match status" value="1"/>
</dbReference>
<dbReference type="Gene3D" id="3.40.50.150">
    <property type="entry name" value="Vaccinia Virus protein VP39"/>
    <property type="match status" value="1"/>
</dbReference>
<evidence type="ECO:0000259" key="1">
    <source>
        <dbReference type="Pfam" id="PF01170"/>
    </source>
</evidence>
<dbReference type="InterPro" id="IPR016024">
    <property type="entry name" value="ARM-type_fold"/>
</dbReference>
<dbReference type="CDD" id="cd02440">
    <property type="entry name" value="AdoMet_MTases"/>
    <property type="match status" value="1"/>
</dbReference>
<organism evidence="2 3">
    <name type="scientific">Polycladospora coralii</name>
    <dbReference type="NCBI Taxonomy" id="2771432"/>
    <lineage>
        <taxon>Bacteria</taxon>
        <taxon>Bacillati</taxon>
        <taxon>Bacillota</taxon>
        <taxon>Bacilli</taxon>
        <taxon>Bacillales</taxon>
        <taxon>Thermoactinomycetaceae</taxon>
        <taxon>Polycladospora</taxon>
    </lineage>
</organism>
<dbReference type="PANTHER" id="PTHR14911">
    <property type="entry name" value="THUMP DOMAIN-CONTAINING"/>
    <property type="match status" value="1"/>
</dbReference>
<name>A0A926N6U1_9BACL</name>
<gene>
    <name evidence="2" type="ORF">IC620_00175</name>
</gene>
<accession>A0A926N6U1</accession>
<dbReference type="InterPro" id="IPR011989">
    <property type="entry name" value="ARM-like"/>
</dbReference>
<sequence length="611" mass="69985">MSQHTDLYDLLVRLAHKKEKSRTRVADRFAERSRDEQIKAIHMAQQALDPQVRRVGYAILGEMGDSIFIHEAVKGLHDKRTDVIQMAVWALGKMKHKEALPHLLRLWHEGHGFKVVKTIVWAVGEIGDPTMVPELAKELDGASARLCEGVLVSGIKMGHAAFITLIRSLVHERAEVQSALRDASFASRTIRSAIIRSIQETKEREVLADILAVFPYITLERRDYQRLLQDKRETVRIVVYQSIHHAALERKYKQRLLMQALDDESNRVVKVGLTYLSEYLSYVSVRRHVEQISNNHLSPQVRAEAKHHMQVYDKVRTLQASVCYWDRFLLKTLPGIEHFVIREAKHFGIALQIEQMGKGWLAIHLKEEGIQLEAFKWMHTISRICGIVSIHRHATQIEHNPYIQRDTDIRLESVYIGDDRYEVVTVLAEGEMHRPSRKIRSTSLDWRVARTMVLCSDPKPDDVIVDPTCGSGSLLLDRISWGDYKGIVGGDRDEKAIQVATQNLRTYSSVNLYQWDASQMGVDDDSATVVMANLPFGRRVGNHEENIALYPQLVREIVRILHAGGRAVLLTQEVKLLHEALKPYRKQLVCEWEQAIEMGGLTPHILRLRKC</sequence>
<evidence type="ECO:0000313" key="3">
    <source>
        <dbReference type="Proteomes" id="UP000661691"/>
    </source>
</evidence>
<dbReference type="InterPro" id="IPR000241">
    <property type="entry name" value="RlmKL-like_Mtase"/>
</dbReference>
<dbReference type="GO" id="GO:0030488">
    <property type="term" value="P:tRNA methylation"/>
    <property type="evidence" value="ECO:0007669"/>
    <property type="project" value="TreeGrafter"/>
</dbReference>
<keyword evidence="3" id="KW-1185">Reference proteome</keyword>
<dbReference type="RefSeq" id="WP_191139312.1">
    <property type="nucleotide sequence ID" value="NZ_JACXAG020000002.1"/>
</dbReference>